<proteinExistence type="predicted"/>
<dbReference type="AlphaFoldDB" id="A0A923MBN8"/>
<feature type="region of interest" description="Disordered" evidence="2">
    <location>
        <begin position="1"/>
        <end position="21"/>
    </location>
</feature>
<sequence length="100" mass="11298">MTATATAPRRPIDEAHRRTTQVQKDLEVASAELGLAHEALERHVPPEVKHGDVAWAIGQNASVEQKVQEAAEELEEVTELLREEQAERERLQGELDRRKN</sequence>
<evidence type="ECO:0000313" key="4">
    <source>
        <dbReference type="Proteomes" id="UP000596827"/>
    </source>
</evidence>
<comment type="caution">
    <text evidence="3">The sequence shown here is derived from an EMBL/GenBank/DDBJ whole genome shotgun (WGS) entry which is preliminary data.</text>
</comment>
<protein>
    <submittedName>
        <fullName evidence="3">Uncharacterized protein</fullName>
    </submittedName>
</protein>
<evidence type="ECO:0000256" key="1">
    <source>
        <dbReference type="SAM" id="Coils"/>
    </source>
</evidence>
<evidence type="ECO:0000313" key="3">
    <source>
        <dbReference type="EMBL" id="MBC5766423.1"/>
    </source>
</evidence>
<gene>
    <name evidence="3" type="ORF">H8R02_18280</name>
</gene>
<accession>A0A923MBN8</accession>
<dbReference type="Proteomes" id="UP000596827">
    <property type="component" value="Unassembled WGS sequence"/>
</dbReference>
<name>A0A923MBN8_9BURK</name>
<keyword evidence="1" id="KW-0175">Coiled coil</keyword>
<dbReference type="RefSeq" id="WP_187082893.1">
    <property type="nucleotide sequence ID" value="NZ_JACORU010000006.1"/>
</dbReference>
<organism evidence="3 4">
    <name type="scientific">Ramlibacter albus</name>
    <dbReference type="NCBI Taxonomy" id="2079448"/>
    <lineage>
        <taxon>Bacteria</taxon>
        <taxon>Pseudomonadati</taxon>
        <taxon>Pseudomonadota</taxon>
        <taxon>Betaproteobacteria</taxon>
        <taxon>Burkholderiales</taxon>
        <taxon>Comamonadaceae</taxon>
        <taxon>Ramlibacter</taxon>
    </lineage>
</organism>
<keyword evidence="4" id="KW-1185">Reference proteome</keyword>
<evidence type="ECO:0000256" key="2">
    <source>
        <dbReference type="SAM" id="MobiDB-lite"/>
    </source>
</evidence>
<feature type="coiled-coil region" evidence="1">
    <location>
        <begin position="60"/>
        <end position="94"/>
    </location>
</feature>
<dbReference type="EMBL" id="JACORU010000006">
    <property type="protein sequence ID" value="MBC5766423.1"/>
    <property type="molecule type" value="Genomic_DNA"/>
</dbReference>
<reference evidence="3" key="1">
    <citation type="submission" date="2020-08" db="EMBL/GenBank/DDBJ databases">
        <title>Ramlibacter sp. GTP1 16S ribosomal RNA gene genome sequencing and assembly.</title>
        <authorList>
            <person name="Kang M."/>
        </authorList>
    </citation>
    <scope>NUCLEOTIDE SEQUENCE</scope>
    <source>
        <strain evidence="3">GTP1</strain>
    </source>
</reference>